<name>A8AA91_IGNH4</name>
<evidence type="ECO:0000256" key="3">
    <source>
        <dbReference type="ARBA" id="ARBA00022801"/>
    </source>
</evidence>
<keyword evidence="6" id="KW-1185">Reference proteome</keyword>
<dbReference type="HOGENOM" id="CLU_109674_0_1_2"/>
<evidence type="ECO:0000313" key="6">
    <source>
        <dbReference type="Proteomes" id="UP000000262"/>
    </source>
</evidence>
<dbReference type="CDD" id="cd09876">
    <property type="entry name" value="PIN_Nob1-like"/>
    <property type="match status" value="1"/>
</dbReference>
<dbReference type="GeneID" id="5562918"/>
<dbReference type="eggNOG" id="arCOG00721">
    <property type="taxonomic scope" value="Archaea"/>
</dbReference>
<evidence type="ECO:0000259" key="4">
    <source>
        <dbReference type="Pfam" id="PF17146"/>
    </source>
</evidence>
<reference evidence="5 6" key="1">
    <citation type="journal article" date="2008" name="Genome Biol.">
        <title>A genomic analysis of the archaeal system Ignicoccus hospitalis-Nanoarchaeum equitans.</title>
        <authorList>
            <person name="Podar M."/>
            <person name="Anderson I."/>
            <person name="Makarova K.S."/>
            <person name="Elkins J.G."/>
            <person name="Ivanova N."/>
            <person name="Wall M.A."/>
            <person name="Lykidis A."/>
            <person name="Mavromatis K."/>
            <person name="Sun H."/>
            <person name="Hudson M.E."/>
            <person name="Chen W."/>
            <person name="Deciu C."/>
            <person name="Hutchison D."/>
            <person name="Eads J.R."/>
            <person name="Anderson A."/>
            <person name="Fernandes F."/>
            <person name="Szeto E."/>
            <person name="Lapidus A."/>
            <person name="Kyrpides N.C."/>
            <person name="Saier M.H.Jr."/>
            <person name="Richardson P.M."/>
            <person name="Rachel R."/>
            <person name="Huber H."/>
            <person name="Eisen J.A."/>
            <person name="Koonin E.V."/>
            <person name="Keller M."/>
            <person name="Stetter K.O."/>
        </authorList>
    </citation>
    <scope>NUCLEOTIDE SEQUENCE [LARGE SCALE GENOMIC DNA]</scope>
    <source>
        <strain evidence="6">KIN4/I / DSM 18386 / JCM 14125</strain>
    </source>
</reference>
<dbReference type="InterPro" id="IPR039907">
    <property type="entry name" value="NOB1"/>
</dbReference>
<dbReference type="EMBL" id="CP000816">
    <property type="protein sequence ID" value="ABU81843.1"/>
    <property type="molecule type" value="Genomic_DNA"/>
</dbReference>
<dbReference type="GO" id="GO:0016787">
    <property type="term" value="F:hydrolase activity"/>
    <property type="evidence" value="ECO:0007669"/>
    <property type="project" value="UniProtKB-KW"/>
</dbReference>
<keyword evidence="1" id="KW-0540">Nuclease</keyword>
<keyword evidence="3" id="KW-0378">Hydrolase</keyword>
<dbReference type="GO" id="GO:0030688">
    <property type="term" value="C:preribosome, small subunit precursor"/>
    <property type="evidence" value="ECO:0007669"/>
    <property type="project" value="TreeGrafter"/>
</dbReference>
<dbReference type="STRING" id="453591.Igni_0661"/>
<protein>
    <submittedName>
        <fullName evidence="5">Nucleic acid-binding protein consists of a PIN domain and a Zn-ribbon module-like protein</fullName>
    </submittedName>
</protein>
<dbReference type="Pfam" id="PF17146">
    <property type="entry name" value="PIN_6"/>
    <property type="match status" value="1"/>
</dbReference>
<proteinExistence type="predicted"/>
<dbReference type="OrthoDB" id="27944at2157"/>
<dbReference type="AlphaFoldDB" id="A8AA91"/>
<dbReference type="SUPFAM" id="SSF88723">
    <property type="entry name" value="PIN domain-like"/>
    <property type="match status" value="1"/>
</dbReference>
<keyword evidence="2" id="KW-0479">Metal-binding</keyword>
<dbReference type="Proteomes" id="UP000000262">
    <property type="component" value="Chromosome"/>
</dbReference>
<dbReference type="PhylomeDB" id="A8AA91"/>
<evidence type="ECO:0000256" key="2">
    <source>
        <dbReference type="ARBA" id="ARBA00022723"/>
    </source>
</evidence>
<dbReference type="KEGG" id="iho:Igni_0661"/>
<dbReference type="GO" id="GO:0004521">
    <property type="term" value="F:RNA endonuclease activity"/>
    <property type="evidence" value="ECO:0007669"/>
    <property type="project" value="TreeGrafter"/>
</dbReference>
<sequence>MRPEGGVTKFVHDTGSLLAGMPSLMPGENYTTPLNLKEVKDKDSKDALKRYEAKLKVMEPDKAYVIKVKKRCEELGERLSETDVAVVALALQLHATLLSDDYGVLNVAKSFGLEARSVRTKGIGGVIKWVNYCPFCRKEYPPWVKVCPDCGSVLRRRPSKLASREG</sequence>
<dbReference type="InterPro" id="IPR033411">
    <property type="entry name" value="Ribonuclease_PIN"/>
</dbReference>
<dbReference type="GO" id="GO:0046872">
    <property type="term" value="F:metal ion binding"/>
    <property type="evidence" value="ECO:0007669"/>
    <property type="project" value="UniProtKB-KW"/>
</dbReference>
<evidence type="ECO:0000313" key="5">
    <source>
        <dbReference type="EMBL" id="ABU81843.1"/>
    </source>
</evidence>
<gene>
    <name evidence="5" type="ordered locus">Igni_0661</name>
</gene>
<dbReference type="InterPro" id="IPR029060">
    <property type="entry name" value="PIN-like_dom_sf"/>
</dbReference>
<dbReference type="GO" id="GO:0030490">
    <property type="term" value="P:maturation of SSU-rRNA"/>
    <property type="evidence" value="ECO:0007669"/>
    <property type="project" value="TreeGrafter"/>
</dbReference>
<dbReference type="PANTHER" id="PTHR12814:SF2">
    <property type="entry name" value="RNA-BINDING PROTEIN NOB1"/>
    <property type="match status" value="1"/>
</dbReference>
<dbReference type="PANTHER" id="PTHR12814">
    <property type="entry name" value="RNA-BINDING PROTEIN NOB1"/>
    <property type="match status" value="1"/>
</dbReference>
<feature type="domain" description="Ribonuclease PIN" evidence="4">
    <location>
        <begin position="11"/>
        <end position="93"/>
    </location>
</feature>
<dbReference type="RefSeq" id="WP_011998695.1">
    <property type="nucleotide sequence ID" value="NC_009776.1"/>
</dbReference>
<organism evidence="5 6">
    <name type="scientific">Ignicoccus hospitalis (strain KIN4/I / DSM 18386 / JCM 14125)</name>
    <dbReference type="NCBI Taxonomy" id="453591"/>
    <lineage>
        <taxon>Archaea</taxon>
        <taxon>Thermoproteota</taxon>
        <taxon>Thermoprotei</taxon>
        <taxon>Desulfurococcales</taxon>
        <taxon>Desulfurococcaceae</taxon>
        <taxon>Ignicoccus</taxon>
    </lineage>
</organism>
<accession>A8AA91</accession>
<evidence type="ECO:0000256" key="1">
    <source>
        <dbReference type="ARBA" id="ARBA00022722"/>
    </source>
</evidence>
<dbReference type="Gene3D" id="3.40.50.1010">
    <property type="entry name" value="5'-nuclease"/>
    <property type="match status" value="1"/>
</dbReference>